<reference evidence="1 2" key="1">
    <citation type="submission" date="2021-03" db="EMBL/GenBank/DDBJ databases">
        <title>Geobacter metallireducens gen. nov. sp. nov., a microorganism capable of coupling the complete oxidation of organic compounds to the reduction of iron and other metals.</title>
        <authorList>
            <person name="Li Y."/>
        </authorList>
    </citation>
    <scope>NUCLEOTIDE SEQUENCE [LARGE SCALE GENOMIC DNA]</scope>
    <source>
        <strain evidence="1 2">Jerry-YX</strain>
    </source>
</reference>
<dbReference type="EMBL" id="CP071382">
    <property type="protein sequence ID" value="QSV44898.1"/>
    <property type="molecule type" value="Genomic_DNA"/>
</dbReference>
<dbReference type="RefSeq" id="WP_207162712.1">
    <property type="nucleotide sequence ID" value="NZ_CP071382.1"/>
</dbReference>
<proteinExistence type="predicted"/>
<keyword evidence="2" id="KW-1185">Reference proteome</keyword>
<accession>A0ABX7Q1V3</accession>
<dbReference type="Proteomes" id="UP000663651">
    <property type="component" value="Chromosome"/>
</dbReference>
<gene>
    <name evidence="1" type="ORF">JZM60_12150</name>
</gene>
<name>A0ABX7Q1V3_9BACT</name>
<organism evidence="1 2">
    <name type="scientific">Geobacter benzoatilyticus</name>
    <dbReference type="NCBI Taxonomy" id="2815309"/>
    <lineage>
        <taxon>Bacteria</taxon>
        <taxon>Pseudomonadati</taxon>
        <taxon>Thermodesulfobacteriota</taxon>
        <taxon>Desulfuromonadia</taxon>
        <taxon>Geobacterales</taxon>
        <taxon>Geobacteraceae</taxon>
        <taxon>Geobacter</taxon>
    </lineage>
</organism>
<protein>
    <submittedName>
        <fullName evidence="1">Uncharacterized protein</fullName>
    </submittedName>
</protein>
<evidence type="ECO:0000313" key="2">
    <source>
        <dbReference type="Proteomes" id="UP000663651"/>
    </source>
</evidence>
<evidence type="ECO:0000313" key="1">
    <source>
        <dbReference type="EMBL" id="QSV44898.1"/>
    </source>
</evidence>
<sequence length="102" mass="12153">MAKVIGLPHRVTVRQERVDEEVLRRLEHIEPEIREDLARFVEQISATMGEFHFEFNLAEHPYNELIQSVCMQIVSGYTVQISWILKMLVDYKIEDLRRAREL</sequence>